<feature type="coiled-coil region" evidence="1">
    <location>
        <begin position="31"/>
        <end position="72"/>
    </location>
</feature>
<dbReference type="SUPFAM" id="SSF54695">
    <property type="entry name" value="POZ domain"/>
    <property type="match status" value="1"/>
</dbReference>
<evidence type="ECO:0000313" key="3">
    <source>
        <dbReference type="EMBL" id="CAD9027389.1"/>
    </source>
</evidence>
<proteinExistence type="predicted"/>
<dbReference type="InterPro" id="IPR045068">
    <property type="entry name" value="BACURD1-3"/>
</dbReference>
<evidence type="ECO:0000259" key="2">
    <source>
        <dbReference type="PROSITE" id="PS50097"/>
    </source>
</evidence>
<dbReference type="Gene3D" id="3.30.710.10">
    <property type="entry name" value="Potassium Channel Kv1.1, Chain A"/>
    <property type="match status" value="1"/>
</dbReference>
<protein>
    <recommendedName>
        <fullName evidence="2">BTB domain-containing protein</fullName>
    </recommendedName>
</protein>
<gene>
    <name evidence="3" type="ORF">EGYM00392_LOCUS38521</name>
</gene>
<dbReference type="PANTHER" id="PTHR11145:SF8">
    <property type="entry name" value="RE57120P"/>
    <property type="match status" value="1"/>
</dbReference>
<dbReference type="InterPro" id="IPR043136">
    <property type="entry name" value="B30.2/SPRY_sf"/>
</dbReference>
<dbReference type="Gene3D" id="2.60.120.920">
    <property type="match status" value="1"/>
</dbReference>
<dbReference type="EMBL" id="HBGA01103907">
    <property type="protein sequence ID" value="CAD9027389.1"/>
    <property type="molecule type" value="Transcribed_RNA"/>
</dbReference>
<dbReference type="GO" id="GO:0051260">
    <property type="term" value="P:protein homooligomerization"/>
    <property type="evidence" value="ECO:0007669"/>
    <property type="project" value="InterPro"/>
</dbReference>
<dbReference type="PROSITE" id="PS50097">
    <property type="entry name" value="BTB"/>
    <property type="match status" value="1"/>
</dbReference>
<dbReference type="InterPro" id="IPR011333">
    <property type="entry name" value="SKP1/BTB/POZ_sf"/>
</dbReference>
<dbReference type="PANTHER" id="PTHR11145">
    <property type="entry name" value="BTB/POZ DOMAIN-CONTAINING ADAPTER FOR CUL3-MEDIATED RHOA DEGRADATION PROTEIN FAMILY MEMBER"/>
    <property type="match status" value="1"/>
</dbReference>
<dbReference type="SMART" id="SM00225">
    <property type="entry name" value="BTB"/>
    <property type="match status" value="1"/>
</dbReference>
<keyword evidence="1" id="KW-0175">Coiled coil</keyword>
<dbReference type="InterPro" id="IPR003131">
    <property type="entry name" value="T1-type_BTB"/>
</dbReference>
<dbReference type="Pfam" id="PF02214">
    <property type="entry name" value="BTB_2"/>
    <property type="match status" value="1"/>
</dbReference>
<name>A0A7S1NLC7_9EUGL</name>
<organism evidence="3">
    <name type="scientific">Eutreptiella gymnastica</name>
    <dbReference type="NCBI Taxonomy" id="73025"/>
    <lineage>
        <taxon>Eukaryota</taxon>
        <taxon>Discoba</taxon>
        <taxon>Euglenozoa</taxon>
        <taxon>Euglenida</taxon>
        <taxon>Spirocuta</taxon>
        <taxon>Euglenophyceae</taxon>
        <taxon>Eutreptiales</taxon>
        <taxon>Eutreptiaceae</taxon>
        <taxon>Eutreptiella</taxon>
    </lineage>
</organism>
<dbReference type="InterPro" id="IPR013320">
    <property type="entry name" value="ConA-like_dom_sf"/>
</dbReference>
<feature type="domain" description="BTB" evidence="2">
    <location>
        <begin position="71"/>
        <end position="139"/>
    </location>
</feature>
<reference evidence="3" key="1">
    <citation type="submission" date="2021-01" db="EMBL/GenBank/DDBJ databases">
        <authorList>
            <person name="Corre E."/>
            <person name="Pelletier E."/>
            <person name="Niang G."/>
            <person name="Scheremetjew M."/>
            <person name="Finn R."/>
            <person name="Kale V."/>
            <person name="Holt S."/>
            <person name="Cochrane G."/>
            <person name="Meng A."/>
            <person name="Brown T."/>
            <person name="Cohen L."/>
        </authorList>
    </citation>
    <scope>NUCLEOTIDE SEQUENCE</scope>
    <source>
        <strain evidence="3">NIES-381</strain>
    </source>
</reference>
<dbReference type="SUPFAM" id="SSF49899">
    <property type="entry name" value="Concanavalin A-like lectins/glucanases"/>
    <property type="match status" value="1"/>
</dbReference>
<dbReference type="InterPro" id="IPR000210">
    <property type="entry name" value="BTB/POZ_dom"/>
</dbReference>
<dbReference type="CDD" id="cd18316">
    <property type="entry name" value="BTB_POZ_KCTD-like"/>
    <property type="match status" value="1"/>
</dbReference>
<sequence>MIDSSEDFFSRYQSLQSEAETRLRHVFDVERMALEEERSQFAAEREELAKRLEEVRQLKEGLEAHAANAKEKVKLNVGGKSFTTAKSTLFAQGEDTFFHRMLNGLWEPDEDGEFFIDREPRTFEVILNYFRYGRMLTAELSNTEKELLYLDLDFYGLEHMKPLLNPQHAELHWNPVCRHIKLHSANPLRVVKGATNCSSSLEEALIVQTAKPLPSTGLSVWQLKPHQPLAGCRIALGVTTNANIHYFGTVRHIWYPLESSPFGWAYHPETGFRHNSNQRFNAKCGRQLDPAQPVQFSFDPATTALTFSQGGELLHECNIGPVNAVYPAVQMCHAPVDIELCLIDPT</sequence>
<accession>A0A7S1NLC7</accession>
<dbReference type="AlphaFoldDB" id="A0A7S1NLC7"/>
<evidence type="ECO:0000256" key="1">
    <source>
        <dbReference type="SAM" id="Coils"/>
    </source>
</evidence>